<organism evidence="12 13">
    <name type="scientific">Cutibacterium granulosum</name>
    <dbReference type="NCBI Taxonomy" id="33011"/>
    <lineage>
        <taxon>Bacteria</taxon>
        <taxon>Bacillati</taxon>
        <taxon>Actinomycetota</taxon>
        <taxon>Actinomycetes</taxon>
        <taxon>Propionibacteriales</taxon>
        <taxon>Propionibacteriaceae</taxon>
        <taxon>Cutibacterium</taxon>
    </lineage>
</organism>
<evidence type="ECO:0000256" key="5">
    <source>
        <dbReference type="ARBA" id="ARBA00022692"/>
    </source>
</evidence>
<dbReference type="Pfam" id="PF02699">
    <property type="entry name" value="YajC"/>
    <property type="match status" value="1"/>
</dbReference>
<dbReference type="RefSeq" id="WP_021103359.1">
    <property type="nucleotide sequence ID" value="NZ_JAWFFS010000019.1"/>
</dbReference>
<dbReference type="GO" id="GO:0005886">
    <property type="term" value="C:plasma membrane"/>
    <property type="evidence" value="ECO:0007669"/>
    <property type="project" value="UniProtKB-SubCell"/>
</dbReference>
<feature type="compositionally biased region" description="Acidic residues" evidence="10">
    <location>
        <begin position="129"/>
        <end position="141"/>
    </location>
</feature>
<evidence type="ECO:0000256" key="7">
    <source>
        <dbReference type="ARBA" id="ARBA00022989"/>
    </source>
</evidence>
<feature type="region of interest" description="Disordered" evidence="10">
    <location>
        <begin position="96"/>
        <end position="170"/>
    </location>
</feature>
<keyword evidence="8" id="KW-0811">Translocation</keyword>
<dbReference type="Proteomes" id="UP000215332">
    <property type="component" value="Chromosome 1"/>
</dbReference>
<evidence type="ECO:0000256" key="9">
    <source>
        <dbReference type="ARBA" id="ARBA00023136"/>
    </source>
</evidence>
<keyword evidence="4" id="KW-1003">Cell membrane</keyword>
<gene>
    <name evidence="12" type="ORF">SAMEA4412665_01347</name>
</gene>
<keyword evidence="6" id="KW-0653">Protein transport</keyword>
<evidence type="ECO:0000256" key="3">
    <source>
        <dbReference type="ARBA" id="ARBA00022448"/>
    </source>
</evidence>
<accession>A0A239WPH3</accession>
<evidence type="ECO:0000256" key="8">
    <source>
        <dbReference type="ARBA" id="ARBA00023010"/>
    </source>
</evidence>
<comment type="similarity">
    <text evidence="2">Belongs to the YajC family.</text>
</comment>
<reference evidence="12 13" key="1">
    <citation type="submission" date="2017-06" db="EMBL/GenBank/DDBJ databases">
        <authorList>
            <consortium name="Pathogen Informatics"/>
        </authorList>
    </citation>
    <scope>NUCLEOTIDE SEQUENCE [LARGE SCALE GENOMIC DNA]</scope>
    <source>
        <strain evidence="12 13">NCTC11865</strain>
    </source>
</reference>
<sequence>MPLQSSNAFAQLMPAILIFIVILVVMSLVTRRQEKKRNEDRETLESSLHPGDRVLLHSGVIVTVDTIGDKQLWVELAPDVKVVVLKAAVMRKVTDSEEEFIVAEDQPEDIDEPAENSAQEAPADPTEGASEDTTAESDDSLPDASTTVDGDTNTTISSEGEYPSAGEQRD</sequence>
<evidence type="ECO:0000256" key="1">
    <source>
        <dbReference type="ARBA" id="ARBA00004162"/>
    </source>
</evidence>
<dbReference type="GO" id="GO:0015031">
    <property type="term" value="P:protein transport"/>
    <property type="evidence" value="ECO:0007669"/>
    <property type="project" value="UniProtKB-KW"/>
</dbReference>
<dbReference type="NCBIfam" id="TIGR00739">
    <property type="entry name" value="yajC"/>
    <property type="match status" value="1"/>
</dbReference>
<evidence type="ECO:0000256" key="4">
    <source>
        <dbReference type="ARBA" id="ARBA00022475"/>
    </source>
</evidence>
<dbReference type="PANTHER" id="PTHR33909:SF1">
    <property type="entry name" value="SEC TRANSLOCON ACCESSORY COMPLEX SUBUNIT YAJC"/>
    <property type="match status" value="1"/>
</dbReference>
<name>A0A239WPH3_9ACTN</name>
<keyword evidence="5 11" id="KW-0812">Transmembrane</keyword>
<evidence type="ECO:0000313" key="12">
    <source>
        <dbReference type="EMBL" id="SNV36322.1"/>
    </source>
</evidence>
<feature type="transmembrane region" description="Helical" evidence="11">
    <location>
        <begin position="12"/>
        <end position="29"/>
    </location>
</feature>
<proteinExistence type="inferred from homology"/>
<dbReference type="KEGG" id="cgrn:4412665_01347"/>
<keyword evidence="7 11" id="KW-1133">Transmembrane helix</keyword>
<dbReference type="eggNOG" id="COG1862">
    <property type="taxonomic scope" value="Bacteria"/>
</dbReference>
<dbReference type="PANTHER" id="PTHR33909">
    <property type="entry name" value="SEC TRANSLOCON ACCESSORY COMPLEX SUBUNIT YAJC"/>
    <property type="match status" value="1"/>
</dbReference>
<evidence type="ECO:0000256" key="10">
    <source>
        <dbReference type="SAM" id="MobiDB-lite"/>
    </source>
</evidence>
<dbReference type="InterPro" id="IPR003849">
    <property type="entry name" value="Preprotein_translocase_YajC"/>
</dbReference>
<feature type="compositionally biased region" description="Acidic residues" evidence="10">
    <location>
        <begin position="96"/>
        <end position="114"/>
    </location>
</feature>
<protein>
    <submittedName>
        <fullName evidence="12">Preprotein translocase subunit YajC</fullName>
    </submittedName>
</protein>
<evidence type="ECO:0000256" key="11">
    <source>
        <dbReference type="SAM" id="Phobius"/>
    </source>
</evidence>
<evidence type="ECO:0000313" key="13">
    <source>
        <dbReference type="Proteomes" id="UP000215332"/>
    </source>
</evidence>
<keyword evidence="3" id="KW-0813">Transport</keyword>
<feature type="compositionally biased region" description="Polar residues" evidence="10">
    <location>
        <begin position="143"/>
        <end position="158"/>
    </location>
</feature>
<dbReference type="AlphaFoldDB" id="A0A239WPH3"/>
<dbReference type="SMART" id="SM01323">
    <property type="entry name" value="YajC"/>
    <property type="match status" value="1"/>
</dbReference>
<keyword evidence="9 11" id="KW-0472">Membrane</keyword>
<comment type="subcellular location">
    <subcellularLocation>
        <location evidence="1">Cell membrane</location>
        <topology evidence="1">Single-pass membrane protein</topology>
    </subcellularLocation>
</comment>
<dbReference type="EMBL" id="LT906441">
    <property type="protein sequence ID" value="SNV36322.1"/>
    <property type="molecule type" value="Genomic_DNA"/>
</dbReference>
<evidence type="ECO:0000256" key="6">
    <source>
        <dbReference type="ARBA" id="ARBA00022927"/>
    </source>
</evidence>
<evidence type="ECO:0000256" key="2">
    <source>
        <dbReference type="ARBA" id="ARBA00006742"/>
    </source>
</evidence>